<keyword evidence="2" id="KW-1185">Reference proteome</keyword>
<dbReference type="AlphaFoldDB" id="S2J4J2"/>
<dbReference type="VEuPathDB" id="FungiDB:HMPREF1544_08196"/>
<gene>
    <name evidence="1" type="ORF">HMPREF1544_08196</name>
</gene>
<evidence type="ECO:0000313" key="1">
    <source>
        <dbReference type="EMBL" id="EPB85066.1"/>
    </source>
</evidence>
<dbReference type="InParanoid" id="S2J4J2"/>
<sequence length="122" mass="14179">MIFFAISNTKACLIESANFIPHIYKPSLEKILIYYTDSVPGSAGVVKVFDDYWQDQVDRQLAAATVTGRFTLLRACRPDITRPDLILYLPLGRIARSRLVRWRLGRFTSNQFKQRKQRMKQP</sequence>
<organism evidence="1 2">
    <name type="scientific">Mucor circinelloides f. circinelloides (strain 1006PhL)</name>
    <name type="common">Mucormycosis agent</name>
    <name type="synonym">Calyptromyces circinelloides</name>
    <dbReference type="NCBI Taxonomy" id="1220926"/>
    <lineage>
        <taxon>Eukaryota</taxon>
        <taxon>Fungi</taxon>
        <taxon>Fungi incertae sedis</taxon>
        <taxon>Mucoromycota</taxon>
        <taxon>Mucoromycotina</taxon>
        <taxon>Mucoromycetes</taxon>
        <taxon>Mucorales</taxon>
        <taxon>Mucorineae</taxon>
        <taxon>Mucoraceae</taxon>
        <taxon>Mucor</taxon>
    </lineage>
</organism>
<evidence type="ECO:0000313" key="2">
    <source>
        <dbReference type="Proteomes" id="UP000014254"/>
    </source>
</evidence>
<accession>S2J4J2</accession>
<dbReference type="STRING" id="1220926.S2J4J2"/>
<dbReference type="Proteomes" id="UP000014254">
    <property type="component" value="Unassembled WGS sequence"/>
</dbReference>
<protein>
    <submittedName>
        <fullName evidence="1">Uncharacterized protein</fullName>
    </submittedName>
</protein>
<dbReference type="EMBL" id="KE124022">
    <property type="protein sequence ID" value="EPB85066.1"/>
    <property type="molecule type" value="Genomic_DNA"/>
</dbReference>
<name>S2J4J2_MUCC1</name>
<dbReference type="OrthoDB" id="2229517at2759"/>
<reference evidence="2" key="1">
    <citation type="submission" date="2013-05" db="EMBL/GenBank/DDBJ databases">
        <title>The Genome sequence of Mucor circinelloides f. circinelloides 1006PhL.</title>
        <authorList>
            <consortium name="The Broad Institute Genomics Platform"/>
            <person name="Cuomo C."/>
            <person name="Earl A."/>
            <person name="Findley K."/>
            <person name="Lee S.C."/>
            <person name="Walker B."/>
            <person name="Young S."/>
            <person name="Zeng Q."/>
            <person name="Gargeya S."/>
            <person name="Fitzgerald M."/>
            <person name="Haas B."/>
            <person name="Abouelleil A."/>
            <person name="Allen A.W."/>
            <person name="Alvarado L."/>
            <person name="Arachchi H.M."/>
            <person name="Berlin A.M."/>
            <person name="Chapman S.B."/>
            <person name="Gainer-Dewar J."/>
            <person name="Goldberg J."/>
            <person name="Griggs A."/>
            <person name="Gujja S."/>
            <person name="Hansen M."/>
            <person name="Howarth C."/>
            <person name="Imamovic A."/>
            <person name="Ireland A."/>
            <person name="Larimer J."/>
            <person name="McCowan C."/>
            <person name="Murphy C."/>
            <person name="Pearson M."/>
            <person name="Poon T.W."/>
            <person name="Priest M."/>
            <person name="Roberts A."/>
            <person name="Saif S."/>
            <person name="Shea T."/>
            <person name="Sisk P."/>
            <person name="Sykes S."/>
            <person name="Wortman J."/>
            <person name="Nusbaum C."/>
            <person name="Birren B."/>
        </authorList>
    </citation>
    <scope>NUCLEOTIDE SEQUENCE [LARGE SCALE GENOMIC DNA]</scope>
    <source>
        <strain evidence="2">1006PhL</strain>
    </source>
</reference>
<proteinExistence type="predicted"/>